<sequence>MFYAKIALASVLFCAVPMAYAGERAIVGFDIQFAAMPFAPVSDYSNVAATPTPIIRTLPPQAEPVVNVRPTIRPRAPQQQAPVAQDGGFVRGYLDSLDQ</sequence>
<keyword evidence="2" id="KW-0732">Signal</keyword>
<evidence type="ECO:0000313" key="4">
    <source>
        <dbReference type="Proteomes" id="UP000184085"/>
    </source>
</evidence>
<feature type="compositionally biased region" description="Low complexity" evidence="1">
    <location>
        <begin position="71"/>
        <end position="85"/>
    </location>
</feature>
<keyword evidence="4" id="KW-1185">Reference proteome</keyword>
<reference evidence="4" key="1">
    <citation type="submission" date="2016-09" db="EMBL/GenBank/DDBJ databases">
        <authorList>
            <person name="Wibberg D."/>
        </authorList>
    </citation>
    <scope>NUCLEOTIDE SEQUENCE [LARGE SCALE GENOMIC DNA]</scope>
</reference>
<organism evidence="3 4">
    <name type="scientific">Donghicola eburneus</name>
    <dbReference type="NCBI Taxonomy" id="393278"/>
    <lineage>
        <taxon>Bacteria</taxon>
        <taxon>Pseudomonadati</taxon>
        <taxon>Pseudomonadota</taxon>
        <taxon>Alphaproteobacteria</taxon>
        <taxon>Rhodobacterales</taxon>
        <taxon>Roseobacteraceae</taxon>
        <taxon>Donghicola</taxon>
    </lineage>
</organism>
<dbReference type="AlphaFoldDB" id="A0A1M4MVW0"/>
<name>A0A1M4MVW0_9RHOB</name>
<gene>
    <name evidence="3" type="ORF">KARMA_0819</name>
</gene>
<dbReference type="EMBL" id="FMJB01000033">
    <property type="protein sequence ID" value="SCM66640.1"/>
    <property type="molecule type" value="Genomic_DNA"/>
</dbReference>
<dbReference type="RefSeq" id="WP_072704457.1">
    <property type="nucleotide sequence ID" value="NZ_FMJB01000033.1"/>
</dbReference>
<feature type="chain" id="PRO_5009906570" evidence="2">
    <location>
        <begin position="22"/>
        <end position="99"/>
    </location>
</feature>
<evidence type="ECO:0000256" key="2">
    <source>
        <dbReference type="SAM" id="SignalP"/>
    </source>
</evidence>
<proteinExistence type="predicted"/>
<accession>A0A1M4MVW0</accession>
<protein>
    <submittedName>
        <fullName evidence="3">Putative secreted protein</fullName>
    </submittedName>
</protein>
<dbReference type="Proteomes" id="UP000184085">
    <property type="component" value="Unassembled WGS sequence"/>
</dbReference>
<feature type="signal peptide" evidence="2">
    <location>
        <begin position="1"/>
        <end position="21"/>
    </location>
</feature>
<evidence type="ECO:0000256" key="1">
    <source>
        <dbReference type="SAM" id="MobiDB-lite"/>
    </source>
</evidence>
<evidence type="ECO:0000313" key="3">
    <source>
        <dbReference type="EMBL" id="SCM66640.1"/>
    </source>
</evidence>
<feature type="region of interest" description="Disordered" evidence="1">
    <location>
        <begin position="71"/>
        <end position="99"/>
    </location>
</feature>